<evidence type="ECO:0000313" key="1">
    <source>
        <dbReference type="EMBL" id="EDS10139.1"/>
    </source>
</evidence>
<accession>B0PDV0</accession>
<proteinExistence type="predicted"/>
<reference evidence="1" key="1">
    <citation type="submission" date="2007-11" db="EMBL/GenBank/DDBJ databases">
        <authorList>
            <person name="Fulton L."/>
            <person name="Clifton S."/>
            <person name="Fulton B."/>
            <person name="Xu J."/>
            <person name="Minx P."/>
            <person name="Pepin K.H."/>
            <person name="Johnson M."/>
            <person name="Thiruvilangam P."/>
            <person name="Bhonagiri V."/>
            <person name="Nash W.E."/>
            <person name="Mardis E.R."/>
            <person name="Wilson R.K."/>
        </authorList>
    </citation>
    <scope>NUCLEOTIDE SEQUENCE [LARGE SCALE GENOMIC DNA]</scope>
    <source>
        <strain evidence="1">DSM 17241</strain>
    </source>
</reference>
<dbReference type="EMBL" id="ABGD02000024">
    <property type="protein sequence ID" value="EDS10139.1"/>
    <property type="molecule type" value="Genomic_DNA"/>
</dbReference>
<keyword evidence="2" id="KW-1185">Reference proteome</keyword>
<dbReference type="AlphaFoldDB" id="B0PDV0"/>
<evidence type="ECO:0000313" key="2">
    <source>
        <dbReference type="Proteomes" id="UP000003803"/>
    </source>
</evidence>
<comment type="caution">
    <text evidence="1">The sequence shown here is derived from an EMBL/GenBank/DDBJ whole genome shotgun (WGS) entry which is preliminary data.</text>
</comment>
<sequence>MCKTAAPAGPVYAKRRSDSKTAVQAACGLTQKYSPRPFKKEPGMGGF</sequence>
<dbReference type="Proteomes" id="UP000003803">
    <property type="component" value="Unassembled WGS sequence"/>
</dbReference>
<dbReference type="HOGENOM" id="CLU_3163922_0_0_9"/>
<gene>
    <name evidence="1" type="ORF">ANACOL_02735</name>
</gene>
<reference evidence="1" key="2">
    <citation type="submission" date="2013-09" db="EMBL/GenBank/DDBJ databases">
        <title>Draft genome sequence of Anaerotruncus colihominis(DSM 17241).</title>
        <authorList>
            <person name="Sudarsanam P."/>
            <person name="Ley R."/>
            <person name="Guruge J."/>
            <person name="Turnbaugh P.J."/>
            <person name="Mahowald M."/>
            <person name="Liep D."/>
            <person name="Gordon J."/>
        </authorList>
    </citation>
    <scope>NUCLEOTIDE SEQUENCE</scope>
    <source>
        <strain evidence="1">DSM 17241</strain>
    </source>
</reference>
<protein>
    <submittedName>
        <fullName evidence="1">Uncharacterized protein</fullName>
    </submittedName>
</protein>
<name>B0PDV0_9FIRM</name>
<organism evidence="1 2">
    <name type="scientific">Anaerotruncus colihominis DSM 17241</name>
    <dbReference type="NCBI Taxonomy" id="445972"/>
    <lineage>
        <taxon>Bacteria</taxon>
        <taxon>Bacillati</taxon>
        <taxon>Bacillota</taxon>
        <taxon>Clostridia</taxon>
        <taxon>Eubacteriales</taxon>
        <taxon>Oscillospiraceae</taxon>
        <taxon>Anaerotruncus</taxon>
    </lineage>
</organism>